<evidence type="ECO:0000256" key="2">
    <source>
        <dbReference type="ARBA" id="ARBA00004245"/>
    </source>
</evidence>
<feature type="compositionally biased region" description="Polar residues" evidence="7">
    <location>
        <begin position="1"/>
        <end position="11"/>
    </location>
</feature>
<reference evidence="8 9" key="1">
    <citation type="journal article" date="2023" name="BMC Biol.">
        <title>The compact genome of the sponge Oopsacas minuta (Hexactinellida) is lacking key metazoan core genes.</title>
        <authorList>
            <person name="Santini S."/>
            <person name="Schenkelaars Q."/>
            <person name="Jourda C."/>
            <person name="Duchesne M."/>
            <person name="Belahbib H."/>
            <person name="Rocher C."/>
            <person name="Selva M."/>
            <person name="Riesgo A."/>
            <person name="Vervoort M."/>
            <person name="Leys S.P."/>
            <person name="Kodjabachian L."/>
            <person name="Le Bivic A."/>
            <person name="Borchiellini C."/>
            <person name="Claverie J.M."/>
            <person name="Renard E."/>
        </authorList>
    </citation>
    <scope>NUCLEOTIDE SEQUENCE [LARGE SCALE GENOMIC DNA]</scope>
    <source>
        <strain evidence="8">SPO-2</strain>
    </source>
</reference>
<evidence type="ECO:0000256" key="5">
    <source>
        <dbReference type="ARBA" id="ARBA00023273"/>
    </source>
</evidence>
<comment type="similarity">
    <text evidence="6">Belongs to the PIERCE1 family.</text>
</comment>
<dbReference type="PANTHER" id="PTHR20899:SF1">
    <property type="entry name" value="PIERCER OF MICROTUBULE WALL 1 PROTEIN"/>
    <property type="match status" value="1"/>
</dbReference>
<dbReference type="GO" id="GO:0005879">
    <property type="term" value="C:axonemal microtubule"/>
    <property type="evidence" value="ECO:0007669"/>
    <property type="project" value="InterPro"/>
</dbReference>
<gene>
    <name evidence="8" type="ORF">LOD99_8080</name>
</gene>
<dbReference type="Pfam" id="PF14892">
    <property type="entry name" value="PIRC1_2"/>
    <property type="match status" value="1"/>
</dbReference>
<keyword evidence="5" id="KW-0966">Cell projection</keyword>
<evidence type="ECO:0000313" key="9">
    <source>
        <dbReference type="Proteomes" id="UP001165289"/>
    </source>
</evidence>
<evidence type="ECO:0000256" key="6">
    <source>
        <dbReference type="ARBA" id="ARBA00038014"/>
    </source>
</evidence>
<dbReference type="GO" id="GO:0035082">
    <property type="term" value="P:axoneme assembly"/>
    <property type="evidence" value="ECO:0007669"/>
    <property type="project" value="InterPro"/>
</dbReference>
<dbReference type="Proteomes" id="UP001165289">
    <property type="component" value="Unassembled WGS sequence"/>
</dbReference>
<evidence type="ECO:0000256" key="4">
    <source>
        <dbReference type="ARBA" id="ARBA00023212"/>
    </source>
</evidence>
<comment type="caution">
    <text evidence="8">The sequence shown here is derived from an EMBL/GenBank/DDBJ whole genome shotgun (WGS) entry which is preliminary data.</text>
</comment>
<dbReference type="PANTHER" id="PTHR20899">
    <property type="entry name" value="PIERCE HOMOLOG"/>
    <property type="match status" value="1"/>
</dbReference>
<evidence type="ECO:0000256" key="1">
    <source>
        <dbReference type="ARBA" id="ARBA00004138"/>
    </source>
</evidence>
<dbReference type="InterPro" id="IPR026507">
    <property type="entry name" value="PIRC1/2"/>
</dbReference>
<comment type="subcellular location">
    <subcellularLocation>
        <location evidence="1">Cell projection</location>
        <location evidence="1">Cilium</location>
    </subcellularLocation>
    <subcellularLocation>
        <location evidence="2">Cytoplasm</location>
        <location evidence="2">Cytoskeleton</location>
    </subcellularLocation>
</comment>
<keyword evidence="3" id="KW-0963">Cytoplasm</keyword>
<evidence type="ECO:0000256" key="3">
    <source>
        <dbReference type="ARBA" id="ARBA00022490"/>
    </source>
</evidence>
<keyword evidence="9" id="KW-1185">Reference proteome</keyword>
<accession>A0AAV7JHU4</accession>
<evidence type="ECO:0000256" key="7">
    <source>
        <dbReference type="SAM" id="MobiDB-lite"/>
    </source>
</evidence>
<organism evidence="8 9">
    <name type="scientific">Oopsacas minuta</name>
    <dbReference type="NCBI Taxonomy" id="111878"/>
    <lineage>
        <taxon>Eukaryota</taxon>
        <taxon>Metazoa</taxon>
        <taxon>Porifera</taxon>
        <taxon>Hexactinellida</taxon>
        <taxon>Hexasterophora</taxon>
        <taxon>Lyssacinosida</taxon>
        <taxon>Leucopsacidae</taxon>
        <taxon>Oopsacas</taxon>
    </lineage>
</organism>
<proteinExistence type="inferred from homology"/>
<name>A0AAV7JHU4_9METZ</name>
<feature type="compositionally biased region" description="Low complexity" evidence="7">
    <location>
        <begin position="12"/>
        <end position="24"/>
    </location>
</feature>
<dbReference type="AlphaFoldDB" id="A0AAV7JHU4"/>
<dbReference type="EMBL" id="JAKMXF010000330">
    <property type="protein sequence ID" value="KAI6648448.1"/>
    <property type="molecule type" value="Genomic_DNA"/>
</dbReference>
<keyword evidence="4" id="KW-0206">Cytoskeleton</keyword>
<evidence type="ECO:0000313" key="8">
    <source>
        <dbReference type="EMBL" id="KAI6648448.1"/>
    </source>
</evidence>
<feature type="region of interest" description="Disordered" evidence="7">
    <location>
        <begin position="1"/>
        <end position="33"/>
    </location>
</feature>
<sequence length="122" mass="13726">MAAQATESTKAVVTEVEPEPSSSELETDSNSEALQRTSEVYHTDNLPERFDCPHWFQGYGAQKQQNPVFKTSSSSYGSIPPSVHEMPIMYKGKNRSFTEHLGKCGMYRNNSLNTGMDKDKRM</sequence>
<protein>
    <submittedName>
        <fullName evidence="8">Uncharacterized protein</fullName>
    </submittedName>
</protein>